<proteinExistence type="predicted"/>
<evidence type="ECO:0000313" key="1">
    <source>
        <dbReference type="EMBL" id="MFC6314771.1"/>
    </source>
</evidence>
<accession>A0ABW1UM51</accession>
<comment type="caution">
    <text evidence="1">The sequence shown here is derived from an EMBL/GenBank/DDBJ whole genome shotgun (WGS) entry which is preliminary data.</text>
</comment>
<dbReference type="RefSeq" id="WP_125601606.1">
    <property type="nucleotide sequence ID" value="NZ_JBHSSM010000014.1"/>
</dbReference>
<reference evidence="2" key="1">
    <citation type="journal article" date="2019" name="Int. J. Syst. Evol. Microbiol.">
        <title>The Global Catalogue of Microorganisms (GCM) 10K type strain sequencing project: providing services to taxonomists for standard genome sequencing and annotation.</title>
        <authorList>
            <consortium name="The Broad Institute Genomics Platform"/>
            <consortium name="The Broad Institute Genome Sequencing Center for Infectious Disease"/>
            <person name="Wu L."/>
            <person name="Ma J."/>
        </authorList>
    </citation>
    <scope>NUCLEOTIDE SEQUENCE [LARGE SCALE GENOMIC DNA]</scope>
    <source>
        <strain evidence="2">CCM 8897</strain>
    </source>
</reference>
<dbReference type="Proteomes" id="UP001596310">
    <property type="component" value="Unassembled WGS sequence"/>
</dbReference>
<sequence>MASELKIAIPDEASAEITAMFISSAQKAFDELMRKQSYPPYMNQGQASDYLHVSIKTFKKLNIPVVSLDGVARYSKKSLDQYCKDNEI</sequence>
<name>A0ABW1UM51_9LACO</name>
<organism evidence="1 2">
    <name type="scientific">Lapidilactobacillus achengensis</name>
    <dbReference type="NCBI Taxonomy" id="2486000"/>
    <lineage>
        <taxon>Bacteria</taxon>
        <taxon>Bacillati</taxon>
        <taxon>Bacillota</taxon>
        <taxon>Bacilli</taxon>
        <taxon>Lactobacillales</taxon>
        <taxon>Lactobacillaceae</taxon>
        <taxon>Lapidilactobacillus</taxon>
    </lineage>
</organism>
<gene>
    <name evidence="1" type="ORF">ACFQHW_04210</name>
</gene>
<evidence type="ECO:0000313" key="2">
    <source>
        <dbReference type="Proteomes" id="UP001596310"/>
    </source>
</evidence>
<protein>
    <recommendedName>
        <fullName evidence="3">DNA-binding protein</fullName>
    </recommendedName>
</protein>
<keyword evidence="2" id="KW-1185">Reference proteome</keyword>
<dbReference type="EMBL" id="JBHSSM010000014">
    <property type="protein sequence ID" value="MFC6314771.1"/>
    <property type="molecule type" value="Genomic_DNA"/>
</dbReference>
<evidence type="ECO:0008006" key="3">
    <source>
        <dbReference type="Google" id="ProtNLM"/>
    </source>
</evidence>